<dbReference type="EMBL" id="QNZJ01000017">
    <property type="protein sequence ID" value="RTZ88924.1"/>
    <property type="molecule type" value="Genomic_DNA"/>
</dbReference>
<evidence type="ECO:0000313" key="3">
    <source>
        <dbReference type="Proteomes" id="UP000287719"/>
    </source>
</evidence>
<comment type="caution">
    <text evidence="2">The sequence shown here is derived from an EMBL/GenBank/DDBJ whole genome shotgun (WGS) entry which is preliminary data.</text>
</comment>
<dbReference type="Gene3D" id="3.40.47.10">
    <property type="match status" value="1"/>
</dbReference>
<feature type="non-terminal residue" evidence="2">
    <location>
        <position position="60"/>
    </location>
</feature>
<sequence>MQPIAVIGLSCLFPEAKTPEDYWKNLLQEKDSCTSAAAADMDADPSRFFAEKKGTPDKYY</sequence>
<dbReference type="Pfam" id="PF00109">
    <property type="entry name" value="ketoacyl-synt"/>
    <property type="match status" value="1"/>
</dbReference>
<protein>
    <submittedName>
        <fullName evidence="2">Polyketide synthase</fullName>
    </submittedName>
</protein>
<evidence type="ECO:0000313" key="2">
    <source>
        <dbReference type="EMBL" id="RTZ88924.1"/>
    </source>
</evidence>
<gene>
    <name evidence="2" type="ORF">DSY95_00370</name>
</gene>
<dbReference type="SUPFAM" id="SSF53901">
    <property type="entry name" value="Thiolase-like"/>
    <property type="match status" value="1"/>
</dbReference>
<reference evidence="2 3" key="1">
    <citation type="submission" date="2018-06" db="EMBL/GenBank/DDBJ databases">
        <title>Combined omics and stable isotope probing to characterize newly discovered Mariana Back-Arc vent microbial communities.</title>
        <authorList>
            <person name="Trembath-Reichert E."/>
            <person name="Huber J.A."/>
        </authorList>
    </citation>
    <scope>NUCLEOTIDE SEQUENCE [LARGE SCALE GENOMIC DNA]</scope>
    <source>
        <strain evidence="2">MAG 54</strain>
    </source>
</reference>
<dbReference type="AlphaFoldDB" id="A0A432GZL0"/>
<proteinExistence type="predicted"/>
<dbReference type="Proteomes" id="UP000287719">
    <property type="component" value="Unassembled WGS sequence"/>
</dbReference>
<feature type="domain" description="Beta-ketoacyl synthase-like N-terminal" evidence="1">
    <location>
        <begin position="2"/>
        <end position="48"/>
    </location>
</feature>
<evidence type="ECO:0000259" key="1">
    <source>
        <dbReference type="Pfam" id="PF00109"/>
    </source>
</evidence>
<dbReference type="InterPro" id="IPR014030">
    <property type="entry name" value="Ketoacyl_synth_N"/>
</dbReference>
<name>A0A432GZL0_9DELT</name>
<dbReference type="InterPro" id="IPR016039">
    <property type="entry name" value="Thiolase-like"/>
</dbReference>
<dbReference type="GO" id="GO:0016746">
    <property type="term" value="F:acyltransferase activity"/>
    <property type="evidence" value="ECO:0007669"/>
    <property type="project" value="InterPro"/>
</dbReference>
<accession>A0A432GZL0</accession>
<organism evidence="2 3">
    <name type="scientific">SAR324 cluster bacterium</name>
    <dbReference type="NCBI Taxonomy" id="2024889"/>
    <lineage>
        <taxon>Bacteria</taxon>
        <taxon>Deltaproteobacteria</taxon>
        <taxon>SAR324 cluster</taxon>
    </lineage>
</organism>